<sequence length="138" mass="15412">MKMLMLFMLIFTAGCQPPTNEEGIHLEIEAQYTSGTLYITPVIVHDGSDEVTVELTDSDIRIVDVTRGEQTVYESSAQSSQGEPFALVEGEQYEGSLVRFTADEGEYEVRAEAELTLNDGELMEELSLQREVTLQVEQ</sequence>
<evidence type="ECO:0008006" key="3">
    <source>
        <dbReference type="Google" id="ProtNLM"/>
    </source>
</evidence>
<dbReference type="RefSeq" id="WP_069366069.1">
    <property type="nucleotide sequence ID" value="NZ_CP012502.1"/>
</dbReference>
<dbReference type="Proteomes" id="UP000094463">
    <property type="component" value="Chromosome"/>
</dbReference>
<dbReference type="PROSITE" id="PS51257">
    <property type="entry name" value="PROKAR_LIPOPROTEIN"/>
    <property type="match status" value="1"/>
</dbReference>
<evidence type="ECO:0000313" key="1">
    <source>
        <dbReference type="EMBL" id="AOM84165.1"/>
    </source>
</evidence>
<dbReference type="STRING" id="632773.BBEV_2840"/>
<gene>
    <name evidence="1" type="ORF">BBEV_2840</name>
</gene>
<proteinExistence type="predicted"/>
<evidence type="ECO:0000313" key="2">
    <source>
        <dbReference type="Proteomes" id="UP000094463"/>
    </source>
</evidence>
<protein>
    <recommendedName>
        <fullName evidence="3">Lipoprotein</fullName>
    </recommendedName>
</protein>
<dbReference type="AlphaFoldDB" id="A0A1D7QYS4"/>
<dbReference type="OrthoDB" id="2885492at2"/>
<dbReference type="KEGG" id="bbev:BBEV_2840"/>
<organism evidence="1 2">
    <name type="scientific">Salisediminibacterium beveridgei</name>
    <dbReference type="NCBI Taxonomy" id="632773"/>
    <lineage>
        <taxon>Bacteria</taxon>
        <taxon>Bacillati</taxon>
        <taxon>Bacillota</taxon>
        <taxon>Bacilli</taxon>
        <taxon>Bacillales</taxon>
        <taxon>Bacillaceae</taxon>
        <taxon>Salisediminibacterium</taxon>
    </lineage>
</organism>
<reference evidence="1 2" key="1">
    <citation type="submission" date="2015-08" db="EMBL/GenBank/DDBJ databases">
        <title>The complete genome sequence of Bacillus beveridgei MLTeJB.</title>
        <authorList>
            <person name="Hanson T.E."/>
            <person name="Mesa C."/>
            <person name="Basesman S.M."/>
            <person name="Oremland R.S."/>
        </authorList>
    </citation>
    <scope>NUCLEOTIDE SEQUENCE [LARGE SCALE GENOMIC DNA]</scope>
    <source>
        <strain evidence="1 2">MLTeJB</strain>
    </source>
</reference>
<keyword evidence="2" id="KW-1185">Reference proteome</keyword>
<dbReference type="EMBL" id="CP012502">
    <property type="protein sequence ID" value="AOM84165.1"/>
    <property type="molecule type" value="Genomic_DNA"/>
</dbReference>
<name>A0A1D7QYS4_9BACI</name>
<accession>A0A1D7QYS4</accession>